<keyword evidence="1 6" id="KW-0813">Transport</keyword>
<dbReference type="InterPro" id="IPR017896">
    <property type="entry name" value="4Fe4S_Fe-S-bd"/>
</dbReference>
<dbReference type="Pfam" id="PF13459">
    <property type="entry name" value="Fer4_15"/>
    <property type="match status" value="1"/>
</dbReference>
<evidence type="ECO:0000256" key="6">
    <source>
        <dbReference type="RuleBase" id="RU368020"/>
    </source>
</evidence>
<evidence type="ECO:0000259" key="7">
    <source>
        <dbReference type="PROSITE" id="PS51379"/>
    </source>
</evidence>
<keyword evidence="4 6" id="KW-0408">Iron</keyword>
<keyword evidence="2 6" id="KW-0479">Metal-binding</keyword>
<evidence type="ECO:0000256" key="3">
    <source>
        <dbReference type="ARBA" id="ARBA00022982"/>
    </source>
</evidence>
<keyword evidence="3 6" id="KW-0249">Electron transport</keyword>
<protein>
    <recommendedName>
        <fullName evidence="6">Ferredoxin</fullName>
    </recommendedName>
</protein>
<name>A0ABS1ELK5_9CLOT</name>
<sequence length="62" mass="6473">MKACVDREACIGCGLCASINSKVFCMEEDGKAVATEVEILDSELSITEEAASSCPVCAISLQ</sequence>
<evidence type="ECO:0000256" key="2">
    <source>
        <dbReference type="ARBA" id="ARBA00022723"/>
    </source>
</evidence>
<dbReference type="PROSITE" id="PS51379">
    <property type="entry name" value="4FE4S_FER_2"/>
    <property type="match status" value="1"/>
</dbReference>
<evidence type="ECO:0000313" key="9">
    <source>
        <dbReference type="Proteomes" id="UP000596739"/>
    </source>
</evidence>
<dbReference type="RefSeq" id="WP_200267270.1">
    <property type="nucleotide sequence ID" value="NZ_JAENHN010000020.1"/>
</dbReference>
<comment type="caution">
    <text evidence="8">The sequence shown here is derived from an EMBL/GenBank/DDBJ whole genome shotgun (WGS) entry which is preliminary data.</text>
</comment>
<dbReference type="PANTHER" id="PTHR36923">
    <property type="entry name" value="FERREDOXIN"/>
    <property type="match status" value="1"/>
</dbReference>
<comment type="function">
    <text evidence="6">Ferredoxins are iron-sulfur proteins that transfer electrons in a wide variety of metabolic reactions.</text>
</comment>
<evidence type="ECO:0000313" key="8">
    <source>
        <dbReference type="EMBL" id="MBK1810255.1"/>
    </source>
</evidence>
<dbReference type="PRINTS" id="PR00352">
    <property type="entry name" value="3FE4SFRDOXIN"/>
</dbReference>
<dbReference type="Gene3D" id="3.30.70.20">
    <property type="match status" value="1"/>
</dbReference>
<evidence type="ECO:0000256" key="5">
    <source>
        <dbReference type="ARBA" id="ARBA00023014"/>
    </source>
</evidence>
<keyword evidence="5 6" id="KW-0411">Iron-sulfur</keyword>
<evidence type="ECO:0000256" key="1">
    <source>
        <dbReference type="ARBA" id="ARBA00022448"/>
    </source>
</evidence>
<dbReference type="PANTHER" id="PTHR36923:SF3">
    <property type="entry name" value="FERREDOXIN"/>
    <property type="match status" value="1"/>
</dbReference>
<dbReference type="EMBL" id="JAENHN010000020">
    <property type="protein sequence ID" value="MBK1810255.1"/>
    <property type="molecule type" value="Genomic_DNA"/>
</dbReference>
<accession>A0ABS1ELK5</accession>
<dbReference type="SUPFAM" id="SSF54862">
    <property type="entry name" value="4Fe-4S ferredoxins"/>
    <property type="match status" value="1"/>
</dbReference>
<keyword evidence="9" id="KW-1185">Reference proteome</keyword>
<gene>
    <name evidence="8" type="ORF">JHL18_06360</name>
</gene>
<dbReference type="InterPro" id="IPR051269">
    <property type="entry name" value="Fe-S_cluster_ET"/>
</dbReference>
<dbReference type="Proteomes" id="UP000596739">
    <property type="component" value="Unassembled WGS sequence"/>
</dbReference>
<feature type="domain" description="4Fe-4S ferredoxin-type" evidence="7">
    <location>
        <begin position="1"/>
        <end position="31"/>
    </location>
</feature>
<organism evidence="8 9">
    <name type="scientific">Clostridium yunnanense</name>
    <dbReference type="NCBI Taxonomy" id="2800325"/>
    <lineage>
        <taxon>Bacteria</taxon>
        <taxon>Bacillati</taxon>
        <taxon>Bacillota</taxon>
        <taxon>Clostridia</taxon>
        <taxon>Eubacteriales</taxon>
        <taxon>Clostridiaceae</taxon>
        <taxon>Clostridium</taxon>
    </lineage>
</organism>
<proteinExistence type="predicted"/>
<dbReference type="InterPro" id="IPR001080">
    <property type="entry name" value="3Fe4S_ferredoxin"/>
</dbReference>
<reference evidence="9" key="1">
    <citation type="submission" date="2021-01" db="EMBL/GenBank/DDBJ databases">
        <title>Genome public.</title>
        <authorList>
            <person name="Liu C."/>
            <person name="Sun Q."/>
        </authorList>
    </citation>
    <scope>NUCLEOTIDE SEQUENCE [LARGE SCALE GENOMIC DNA]</scope>
    <source>
        <strain evidence="9">YIM B02505</strain>
    </source>
</reference>
<evidence type="ECO:0000256" key="4">
    <source>
        <dbReference type="ARBA" id="ARBA00023004"/>
    </source>
</evidence>